<organism evidence="1 2">
    <name type="scientific">Ahniella affigens</name>
    <dbReference type="NCBI Taxonomy" id="2021234"/>
    <lineage>
        <taxon>Bacteria</taxon>
        <taxon>Pseudomonadati</taxon>
        <taxon>Pseudomonadota</taxon>
        <taxon>Gammaproteobacteria</taxon>
        <taxon>Lysobacterales</taxon>
        <taxon>Rhodanobacteraceae</taxon>
        <taxon>Ahniella</taxon>
    </lineage>
</organism>
<dbReference type="EMBL" id="CP027860">
    <property type="protein sequence ID" value="AVP99480.1"/>
    <property type="molecule type" value="Genomic_DNA"/>
</dbReference>
<dbReference type="KEGG" id="xba:C7S18_20910"/>
<sequence>MHIELNGSLHQVRVGLRAQRVPVVEIEFALLSSEFAAANARRHKAWIFEKPQQQVTIGRHKLRDWDPREHLYGWRRQPGNAVDQALGNAKLQRGLFDIDTRKLPHQRPAAPIQTVQIMDPALAEQSLPLSLPAEKNPDRTEWVFPEAMVAPADALPLRCLLGSG</sequence>
<reference evidence="1 2" key="2">
    <citation type="submission" date="2018-03" db="EMBL/GenBank/DDBJ databases">
        <authorList>
            <person name="Keele B.F."/>
        </authorList>
    </citation>
    <scope>NUCLEOTIDE SEQUENCE [LARGE SCALE GENOMIC DNA]</scope>
    <source>
        <strain evidence="1 2">D13</strain>
    </source>
</reference>
<gene>
    <name evidence="1" type="ORF">C7S18_20910</name>
</gene>
<accession>A0A2P1PXC2</accession>
<evidence type="ECO:0000313" key="1">
    <source>
        <dbReference type="EMBL" id="AVP99480.1"/>
    </source>
</evidence>
<evidence type="ECO:0000313" key="2">
    <source>
        <dbReference type="Proteomes" id="UP000241074"/>
    </source>
</evidence>
<protein>
    <submittedName>
        <fullName evidence="1">Uncharacterized protein</fullName>
    </submittedName>
</protein>
<reference evidence="1 2" key="1">
    <citation type="submission" date="2018-03" db="EMBL/GenBank/DDBJ databases">
        <title>Ahniella affigens gen. nov., sp. nov., a gammaproteobacterium isolated from sandy soil near a stream.</title>
        <authorList>
            <person name="Ko Y."/>
            <person name="Kim J.-H."/>
        </authorList>
    </citation>
    <scope>NUCLEOTIDE SEQUENCE [LARGE SCALE GENOMIC DNA]</scope>
    <source>
        <strain evidence="1 2">D13</strain>
    </source>
</reference>
<keyword evidence="2" id="KW-1185">Reference proteome</keyword>
<proteinExistence type="predicted"/>
<dbReference type="Proteomes" id="UP000241074">
    <property type="component" value="Chromosome"/>
</dbReference>
<name>A0A2P1PXC2_9GAMM</name>
<dbReference type="AlphaFoldDB" id="A0A2P1PXC2"/>